<protein>
    <recommendedName>
        <fullName evidence="3">Autotransporter domain-containing protein</fullName>
    </recommendedName>
</protein>
<sequence length="618" mass="63024">MLGLNSGGSGYYFLNDGSLSSRTQTVVCYAGEGEFYQSGGTHTVAELVLAQEAGSSGLYELDGGTLTVTGTAMVGRSGSGEFVQSGGVVAIGGDLLLGVLPGSNGHYQLDGGTLTIGGMLVLGGSGSANGGSGRFDLGSSASLQLRDLDLRPGGELSSLGGGVTLGDATAGLADVGTLRVNNGGMLAGNGTIPGSAWIYAGGVVRPGNSIGTLNFAGDLTFLPGSTLNAEIDSSGHSDLITTTGTITLTGVTLRVDSTDGSFDAGSTYTLLSAGGGIHGSFASVISGLPFFNLVADYSSASAVSLSAVPTTTSATETSTTTGTVAVVSGAASVPTVATLHIPTPDEHAADSPLDLIGGSPTSLLGRMTLADAEAGFLLDPLTAGFDEGQAAIGLKLGNFYADGYHQHYETVPLRYGWKLGNGMTALVELPISSITTRGHGINRDDRSYGLGTGLRMPISAGWELKPMLRYGTVLDNDQRHIGSLASTSLTSHYRHGFGDGYEIGLDNLVGAVRSVGGNVTGLDAGYDLHETTTHNAVRLSGPLQDTVLGHGARWTAWASDTRYFGSKLAVDNFQRVGIAATTRLSVGDRYSDTASLGLTYTHTASGNHGLELNFGYRF</sequence>
<keyword evidence="2" id="KW-1185">Reference proteome</keyword>
<reference evidence="1 2" key="1">
    <citation type="submission" date="2018-05" db="EMBL/GenBank/DDBJ databases">
        <title>Genomic Encyclopedia of Type Strains, Phase IV (KMG-IV): sequencing the most valuable type-strain genomes for metagenomic binning, comparative biology and taxonomic classification.</title>
        <authorList>
            <person name="Goeker M."/>
        </authorList>
    </citation>
    <scope>NUCLEOTIDE SEQUENCE [LARGE SCALE GENOMIC DNA]</scope>
    <source>
        <strain evidence="1 2">DSM 23606</strain>
    </source>
</reference>
<evidence type="ECO:0000313" key="1">
    <source>
        <dbReference type="EMBL" id="PWV63162.1"/>
    </source>
</evidence>
<evidence type="ECO:0008006" key="3">
    <source>
        <dbReference type="Google" id="ProtNLM"/>
    </source>
</evidence>
<gene>
    <name evidence="1" type="ORF">C7443_10387</name>
</gene>
<evidence type="ECO:0000313" key="2">
    <source>
        <dbReference type="Proteomes" id="UP000246569"/>
    </source>
</evidence>
<accession>A0A317MXM9</accession>
<dbReference type="NCBIfam" id="TIGR01414">
    <property type="entry name" value="autotrans_barl"/>
    <property type="match status" value="1"/>
</dbReference>
<dbReference type="AlphaFoldDB" id="A0A317MXM9"/>
<dbReference type="OrthoDB" id="5360469at2"/>
<dbReference type="RefSeq" id="WP_110017674.1">
    <property type="nucleotide sequence ID" value="NZ_QGTJ01000003.1"/>
</dbReference>
<organism evidence="1 2">
    <name type="scientific">Plasticicumulans acidivorans</name>
    <dbReference type="NCBI Taxonomy" id="886464"/>
    <lineage>
        <taxon>Bacteria</taxon>
        <taxon>Pseudomonadati</taxon>
        <taxon>Pseudomonadota</taxon>
        <taxon>Gammaproteobacteria</taxon>
        <taxon>Candidatus Competibacteraceae</taxon>
        <taxon>Plasticicumulans</taxon>
    </lineage>
</organism>
<dbReference type="InterPro" id="IPR011050">
    <property type="entry name" value="Pectin_lyase_fold/virulence"/>
</dbReference>
<dbReference type="InterPro" id="IPR006315">
    <property type="entry name" value="OM_autotransptr_brl_dom"/>
</dbReference>
<proteinExistence type="predicted"/>
<dbReference type="EMBL" id="QGTJ01000003">
    <property type="protein sequence ID" value="PWV63162.1"/>
    <property type="molecule type" value="Genomic_DNA"/>
</dbReference>
<dbReference type="Proteomes" id="UP000246569">
    <property type="component" value="Unassembled WGS sequence"/>
</dbReference>
<name>A0A317MXM9_9GAMM</name>
<dbReference type="SUPFAM" id="SSF51126">
    <property type="entry name" value="Pectin lyase-like"/>
    <property type="match status" value="1"/>
</dbReference>
<comment type="caution">
    <text evidence="1">The sequence shown here is derived from an EMBL/GenBank/DDBJ whole genome shotgun (WGS) entry which is preliminary data.</text>
</comment>
<dbReference type="GO" id="GO:0019867">
    <property type="term" value="C:outer membrane"/>
    <property type="evidence" value="ECO:0007669"/>
    <property type="project" value="InterPro"/>
</dbReference>